<dbReference type="PANTHER" id="PTHR22916:SF3">
    <property type="entry name" value="UDP-GLCNAC:BETAGAL BETA-1,3-N-ACETYLGLUCOSAMINYLTRANSFERASE-LIKE PROTEIN 1"/>
    <property type="match status" value="1"/>
</dbReference>
<dbReference type="PANTHER" id="PTHR22916">
    <property type="entry name" value="GLYCOSYLTRANSFERASE"/>
    <property type="match status" value="1"/>
</dbReference>
<sequence length="294" mass="35103">MYRKKVVVAMITYNHEKYVKQCLEGIFSQKYNGKLELVIFDDASTDRTREIIEETIHEWNRKHKYKITRYYNAYNLGPDIAPIYRSQMYKNFDGEFFCRIEGDDYWTTPFFIKKHVNFLTANKEFLMSFSKMNLLFEESGETFIHPEQQELSEWGGVRYITDEQLSKYNPIGSVNNCFYRQVTYNQYPIELVYIATGDWLTHFVISWSGKIGFLDEVLSTYRIHSKGMWSGRSEEERRNPQLKIIKFFAYILKSKPGKYDENLIMYLDRFYPERTIALTVADVIEYVQPVINDI</sequence>
<accession>A0ABT1EHD6</accession>
<keyword evidence="2" id="KW-0808">Transferase</keyword>
<name>A0ABT1EHD6_9FIRM</name>
<proteinExistence type="predicted"/>
<dbReference type="RefSeq" id="WP_262069002.1">
    <property type="nucleotide sequence ID" value="NZ_JAMXOC010000009.1"/>
</dbReference>
<protein>
    <submittedName>
        <fullName evidence="2">Glycosyltransferase</fullName>
        <ecNumber evidence="2">2.4.-.-</ecNumber>
    </submittedName>
</protein>
<gene>
    <name evidence="2" type="ORF">NK118_07655</name>
</gene>
<evidence type="ECO:0000259" key="1">
    <source>
        <dbReference type="Pfam" id="PF00535"/>
    </source>
</evidence>
<dbReference type="Pfam" id="PF00535">
    <property type="entry name" value="Glycos_transf_2"/>
    <property type="match status" value="1"/>
</dbReference>
<dbReference type="InterPro" id="IPR001173">
    <property type="entry name" value="Glyco_trans_2-like"/>
</dbReference>
<dbReference type="GO" id="GO:0016757">
    <property type="term" value="F:glycosyltransferase activity"/>
    <property type="evidence" value="ECO:0007669"/>
    <property type="project" value="UniProtKB-KW"/>
</dbReference>
<keyword evidence="2" id="KW-0328">Glycosyltransferase</keyword>
<comment type="caution">
    <text evidence="2">The sequence shown here is derived from an EMBL/GenBank/DDBJ whole genome shotgun (WGS) entry which is preliminary data.</text>
</comment>
<dbReference type="Proteomes" id="UP001523565">
    <property type="component" value="Unassembled WGS sequence"/>
</dbReference>
<dbReference type="InterPro" id="IPR029044">
    <property type="entry name" value="Nucleotide-diphossugar_trans"/>
</dbReference>
<dbReference type="Gene3D" id="3.90.550.10">
    <property type="entry name" value="Spore Coat Polysaccharide Biosynthesis Protein SpsA, Chain A"/>
    <property type="match status" value="1"/>
</dbReference>
<feature type="domain" description="Glycosyltransferase 2-like" evidence="1">
    <location>
        <begin position="8"/>
        <end position="124"/>
    </location>
</feature>
<keyword evidence="3" id="KW-1185">Reference proteome</keyword>
<evidence type="ECO:0000313" key="2">
    <source>
        <dbReference type="EMBL" id="MCP1110122.1"/>
    </source>
</evidence>
<evidence type="ECO:0000313" key="3">
    <source>
        <dbReference type="Proteomes" id="UP001523565"/>
    </source>
</evidence>
<organism evidence="2 3">
    <name type="scientific">Ohessyouella blattaphilus</name>
    <dbReference type="NCBI Taxonomy" id="2949333"/>
    <lineage>
        <taxon>Bacteria</taxon>
        <taxon>Bacillati</taxon>
        <taxon>Bacillota</taxon>
        <taxon>Clostridia</taxon>
        <taxon>Lachnospirales</taxon>
        <taxon>Lachnospiraceae</taxon>
        <taxon>Ohessyouella</taxon>
    </lineage>
</organism>
<dbReference type="EC" id="2.4.-.-" evidence="2"/>
<reference evidence="2 3" key="1">
    <citation type="journal article" date="2022" name="Genome Biol. Evol.">
        <title>Host diet, physiology and behaviors set the stage for Lachnospiraceae cladogenesis.</title>
        <authorList>
            <person name="Vera-Ponce De Leon A."/>
            <person name="Schneider M."/>
            <person name="Jahnes B.C."/>
            <person name="Sadowski V."/>
            <person name="Camuy-Velez L.A."/>
            <person name="Duan J."/>
            <person name="Sabree Z.L."/>
        </authorList>
    </citation>
    <scope>NUCLEOTIDE SEQUENCE [LARGE SCALE GENOMIC DNA]</scope>
    <source>
        <strain evidence="2 3">PAL227</strain>
    </source>
</reference>
<dbReference type="SUPFAM" id="SSF53448">
    <property type="entry name" value="Nucleotide-diphospho-sugar transferases"/>
    <property type="match status" value="1"/>
</dbReference>
<dbReference type="EMBL" id="JAMZFV010000009">
    <property type="protein sequence ID" value="MCP1110122.1"/>
    <property type="molecule type" value="Genomic_DNA"/>
</dbReference>